<evidence type="ECO:0008006" key="4">
    <source>
        <dbReference type="Google" id="ProtNLM"/>
    </source>
</evidence>
<feature type="chain" id="PRO_5043416934" description="Activin types I and II receptor domain-containing protein" evidence="1">
    <location>
        <begin position="19"/>
        <end position="122"/>
    </location>
</feature>
<dbReference type="AlphaFoldDB" id="A0AAV5TMI4"/>
<keyword evidence="1" id="KW-0732">Signal</keyword>
<organism evidence="2 3">
    <name type="scientific">Pristionchus entomophagus</name>
    <dbReference type="NCBI Taxonomy" id="358040"/>
    <lineage>
        <taxon>Eukaryota</taxon>
        <taxon>Metazoa</taxon>
        <taxon>Ecdysozoa</taxon>
        <taxon>Nematoda</taxon>
        <taxon>Chromadorea</taxon>
        <taxon>Rhabditida</taxon>
        <taxon>Rhabditina</taxon>
        <taxon>Diplogasteromorpha</taxon>
        <taxon>Diplogasteroidea</taxon>
        <taxon>Neodiplogasteridae</taxon>
        <taxon>Pristionchus</taxon>
    </lineage>
</organism>
<feature type="signal peptide" evidence="1">
    <location>
        <begin position="1"/>
        <end position="18"/>
    </location>
</feature>
<proteinExistence type="predicted"/>
<name>A0AAV5TMI4_9BILA</name>
<evidence type="ECO:0000313" key="3">
    <source>
        <dbReference type="Proteomes" id="UP001432027"/>
    </source>
</evidence>
<sequence length="122" mass="13964">MSLFTLALHLFFLHSSLGLLCYEQTTDGEEKVIKCHTLCYTNIRITNSLTEIVKRGCSDKLPIMIRAKLYGKYGVWVEKPLCTGIGSINMHNGKKEEEKELIERKCCGDDFCNEMPEILEED</sequence>
<dbReference type="SUPFAM" id="SSF57302">
    <property type="entry name" value="Snake toxin-like"/>
    <property type="match status" value="1"/>
</dbReference>
<protein>
    <recommendedName>
        <fullName evidence="4">Activin types I and II receptor domain-containing protein</fullName>
    </recommendedName>
</protein>
<dbReference type="Proteomes" id="UP001432027">
    <property type="component" value="Unassembled WGS sequence"/>
</dbReference>
<evidence type="ECO:0000313" key="2">
    <source>
        <dbReference type="EMBL" id="GMS95490.1"/>
    </source>
</evidence>
<comment type="caution">
    <text evidence="2">The sequence shown here is derived from an EMBL/GenBank/DDBJ whole genome shotgun (WGS) entry which is preliminary data.</text>
</comment>
<reference evidence="2" key="1">
    <citation type="submission" date="2023-10" db="EMBL/GenBank/DDBJ databases">
        <title>Genome assembly of Pristionchus species.</title>
        <authorList>
            <person name="Yoshida K."/>
            <person name="Sommer R.J."/>
        </authorList>
    </citation>
    <scope>NUCLEOTIDE SEQUENCE</scope>
    <source>
        <strain evidence="2">RS0144</strain>
    </source>
</reference>
<evidence type="ECO:0000256" key="1">
    <source>
        <dbReference type="SAM" id="SignalP"/>
    </source>
</evidence>
<dbReference type="EMBL" id="BTSX01000004">
    <property type="protein sequence ID" value="GMS95490.1"/>
    <property type="molecule type" value="Genomic_DNA"/>
</dbReference>
<accession>A0AAV5TMI4</accession>
<keyword evidence="3" id="KW-1185">Reference proteome</keyword>
<dbReference type="InterPro" id="IPR045860">
    <property type="entry name" value="Snake_toxin-like_sf"/>
</dbReference>
<gene>
    <name evidence="2" type="ORF">PENTCL1PPCAC_17665</name>
</gene>